<dbReference type="InterPro" id="IPR005693">
    <property type="entry name" value="Mce"/>
</dbReference>
<dbReference type="Pfam" id="PF11887">
    <property type="entry name" value="Mce4_CUP1"/>
    <property type="match status" value="1"/>
</dbReference>
<dbReference type="InterPro" id="IPR052336">
    <property type="entry name" value="MlaD_Phospholipid_Transporter"/>
</dbReference>
<dbReference type="InterPro" id="IPR024516">
    <property type="entry name" value="Mce_C"/>
</dbReference>
<evidence type="ECO:0000313" key="4">
    <source>
        <dbReference type="EMBL" id="EJZ12385.1"/>
    </source>
</evidence>
<feature type="transmembrane region" description="Helical" evidence="1">
    <location>
        <begin position="23"/>
        <end position="43"/>
    </location>
</feature>
<dbReference type="Pfam" id="PF02470">
    <property type="entry name" value="MlaD"/>
    <property type="match status" value="1"/>
</dbReference>
<feature type="domain" description="Mammalian cell entry C-terminal" evidence="3">
    <location>
        <begin position="134"/>
        <end position="318"/>
    </location>
</feature>
<dbReference type="PANTHER" id="PTHR33371">
    <property type="entry name" value="INTERMEMBRANE PHOSPHOLIPID TRANSPORT SYSTEM BINDING PROTEIN MLAD-RELATED"/>
    <property type="match status" value="1"/>
</dbReference>
<name>K0V4I2_MYCVA</name>
<evidence type="ECO:0000256" key="1">
    <source>
        <dbReference type="SAM" id="Phobius"/>
    </source>
</evidence>
<dbReference type="PRINTS" id="PR01782">
    <property type="entry name" value="MCEVIRFACTOR"/>
</dbReference>
<dbReference type="EMBL" id="ALQA01000003">
    <property type="protein sequence ID" value="EJZ12385.1"/>
    <property type="molecule type" value="Genomic_DNA"/>
</dbReference>
<comment type="caution">
    <text evidence="4">The sequence shown here is derived from an EMBL/GenBank/DDBJ whole genome shotgun (WGS) entry which is preliminary data.</text>
</comment>
<dbReference type="InterPro" id="IPR003399">
    <property type="entry name" value="Mce/MlaD"/>
</dbReference>
<keyword evidence="1" id="KW-1133">Transmembrane helix</keyword>
<evidence type="ECO:0000259" key="3">
    <source>
        <dbReference type="Pfam" id="PF11887"/>
    </source>
</evidence>
<sequence length="350" mass="37260">MPMSAPARLTTVFRTPIEHHGTLRLGIISVLVIVVTLGGLLGVQRLGLGKTTYDADFAQAAGLSAGDQVTVAGVHVGSVKGLRLAGDKVVVTLEVDRNVHLGAASRAGIKLTTLLGARYVELKPAGSGELTDKRIPLANTEVPYTLQDSLQDATTTFEAVDAEKIAQSMTSLSEQLQGSPEILPQALDNVAHLSSVLAGRRDEIGDLLRSTQQIAELLGGQQRSLATLMTQGRDVLTDLAARKQMIVRLVDATTTLVNQLQPVLVGDRAQMDALLTNLDGILASVGKNDALFRNTLQMMPVPLRNFTNATGNGNEFDFSSSGGTLIDSVMCALSGRAEQFNLPNYFEDCR</sequence>
<organism evidence="4 5">
    <name type="scientific">Mycolicibacterium vaccae ATCC 25954</name>
    <dbReference type="NCBI Taxonomy" id="1194972"/>
    <lineage>
        <taxon>Bacteria</taxon>
        <taxon>Bacillati</taxon>
        <taxon>Actinomycetota</taxon>
        <taxon>Actinomycetes</taxon>
        <taxon>Mycobacteriales</taxon>
        <taxon>Mycobacteriaceae</taxon>
        <taxon>Mycolicibacterium</taxon>
    </lineage>
</organism>
<evidence type="ECO:0000259" key="2">
    <source>
        <dbReference type="Pfam" id="PF02470"/>
    </source>
</evidence>
<dbReference type="Proteomes" id="UP000006072">
    <property type="component" value="Unassembled WGS sequence"/>
</dbReference>
<evidence type="ECO:0000313" key="5">
    <source>
        <dbReference type="Proteomes" id="UP000006072"/>
    </source>
</evidence>
<keyword evidence="5" id="KW-1185">Reference proteome</keyword>
<keyword evidence="1" id="KW-0812">Transmembrane</keyword>
<dbReference type="HOGENOM" id="CLU_026704_2_0_11"/>
<dbReference type="AlphaFoldDB" id="K0V4I2"/>
<proteinExistence type="predicted"/>
<dbReference type="PANTHER" id="PTHR33371:SF18">
    <property type="entry name" value="MCE-FAMILY PROTEIN MCE3C"/>
    <property type="match status" value="1"/>
</dbReference>
<accession>K0V4I2</accession>
<dbReference type="eggNOG" id="COG1463">
    <property type="taxonomic scope" value="Bacteria"/>
</dbReference>
<protein>
    <submittedName>
        <fullName evidence="4">Putative MCE family protein</fullName>
    </submittedName>
</protein>
<feature type="domain" description="Mce/MlaD" evidence="2">
    <location>
        <begin position="50"/>
        <end position="124"/>
    </location>
</feature>
<dbReference type="NCBIfam" id="TIGR00996">
    <property type="entry name" value="Mtu_fam_mce"/>
    <property type="match status" value="1"/>
</dbReference>
<dbReference type="PATRIC" id="fig|1194972.3.peg.454"/>
<keyword evidence="1" id="KW-0472">Membrane</keyword>
<dbReference type="GO" id="GO:0005576">
    <property type="term" value="C:extracellular region"/>
    <property type="evidence" value="ECO:0007669"/>
    <property type="project" value="TreeGrafter"/>
</dbReference>
<gene>
    <name evidence="4" type="ORF">MVAC_02234</name>
</gene>
<reference evidence="4 5" key="1">
    <citation type="journal article" date="2012" name="J. Bacteriol.">
        <title>Complete Genome Sequence of Mycobacterium vaccae Type Strain ATCC 25954.</title>
        <authorList>
            <person name="Ho Y.S."/>
            <person name="Adroub S.A."/>
            <person name="Abadi M."/>
            <person name="Al Alwan B."/>
            <person name="Alkhateeb R."/>
            <person name="Gao G."/>
            <person name="Ragab A."/>
            <person name="Ali S."/>
            <person name="van Soolingen D."/>
            <person name="Bitter W."/>
            <person name="Pain A."/>
            <person name="Abdallah A.M."/>
        </authorList>
    </citation>
    <scope>NUCLEOTIDE SEQUENCE [LARGE SCALE GENOMIC DNA]</scope>
    <source>
        <strain evidence="4 5">ATCC 25954</strain>
    </source>
</reference>